<reference evidence="1" key="1">
    <citation type="journal article" date="2020" name="Stud. Mycol.">
        <title>101 Dothideomycetes genomes: a test case for predicting lifestyles and emergence of pathogens.</title>
        <authorList>
            <person name="Haridas S."/>
            <person name="Albert R."/>
            <person name="Binder M."/>
            <person name="Bloem J."/>
            <person name="Labutti K."/>
            <person name="Salamov A."/>
            <person name="Andreopoulos B."/>
            <person name="Baker S."/>
            <person name="Barry K."/>
            <person name="Bills G."/>
            <person name="Bluhm B."/>
            <person name="Cannon C."/>
            <person name="Castanera R."/>
            <person name="Culley D."/>
            <person name="Daum C."/>
            <person name="Ezra D."/>
            <person name="Gonzalez J."/>
            <person name="Henrissat B."/>
            <person name="Kuo A."/>
            <person name="Liang C."/>
            <person name="Lipzen A."/>
            <person name="Lutzoni F."/>
            <person name="Magnuson J."/>
            <person name="Mondo S."/>
            <person name="Nolan M."/>
            <person name="Ohm R."/>
            <person name="Pangilinan J."/>
            <person name="Park H.-J."/>
            <person name="Ramirez L."/>
            <person name="Alfaro M."/>
            <person name="Sun H."/>
            <person name="Tritt A."/>
            <person name="Yoshinaga Y."/>
            <person name="Zwiers L.-H."/>
            <person name="Turgeon B."/>
            <person name="Goodwin S."/>
            <person name="Spatafora J."/>
            <person name="Crous P."/>
            <person name="Grigoriev I."/>
        </authorList>
    </citation>
    <scope>NUCLEOTIDE SEQUENCE</scope>
    <source>
        <strain evidence="1">CBS 690.94</strain>
    </source>
</reference>
<accession>A0A9P4PA25</accession>
<sequence length="147" mass="17193">MNFVRILRSSVQLGRGRRWWTATVRATPHLHLHPVLWLWLCPLPSIIQTHPRRTRPFHISLARPLDRPLFPHQVRSARVLGWGGKRQRRVCADVVVRALQFRKRRRGGRSACVGWGVMSRDVEGSPHRVSWHGRWRGGGLGCWRNPW</sequence>
<gene>
    <name evidence="1" type="ORF">P171DRAFT_97796</name>
</gene>
<keyword evidence="2" id="KW-1185">Reference proteome</keyword>
<dbReference type="AlphaFoldDB" id="A0A9P4PA25"/>
<organism evidence="1 2">
    <name type="scientific">Karstenula rhodostoma CBS 690.94</name>
    <dbReference type="NCBI Taxonomy" id="1392251"/>
    <lineage>
        <taxon>Eukaryota</taxon>
        <taxon>Fungi</taxon>
        <taxon>Dikarya</taxon>
        <taxon>Ascomycota</taxon>
        <taxon>Pezizomycotina</taxon>
        <taxon>Dothideomycetes</taxon>
        <taxon>Pleosporomycetidae</taxon>
        <taxon>Pleosporales</taxon>
        <taxon>Massarineae</taxon>
        <taxon>Didymosphaeriaceae</taxon>
        <taxon>Karstenula</taxon>
    </lineage>
</organism>
<name>A0A9P4PA25_9PLEO</name>
<evidence type="ECO:0000313" key="1">
    <source>
        <dbReference type="EMBL" id="KAF2440266.1"/>
    </source>
</evidence>
<protein>
    <submittedName>
        <fullName evidence="1">Uncharacterized protein</fullName>
    </submittedName>
</protein>
<evidence type="ECO:0000313" key="2">
    <source>
        <dbReference type="Proteomes" id="UP000799764"/>
    </source>
</evidence>
<dbReference type="EMBL" id="MU001507">
    <property type="protein sequence ID" value="KAF2440266.1"/>
    <property type="molecule type" value="Genomic_DNA"/>
</dbReference>
<comment type="caution">
    <text evidence="1">The sequence shown here is derived from an EMBL/GenBank/DDBJ whole genome shotgun (WGS) entry which is preliminary data.</text>
</comment>
<proteinExistence type="predicted"/>
<dbReference type="Proteomes" id="UP000799764">
    <property type="component" value="Unassembled WGS sequence"/>
</dbReference>